<dbReference type="Pfam" id="PF00108">
    <property type="entry name" value="Thiolase_N"/>
    <property type="match status" value="1"/>
</dbReference>
<evidence type="ECO:0000256" key="2">
    <source>
        <dbReference type="ARBA" id="ARBA00022679"/>
    </source>
</evidence>
<dbReference type="EC" id="2.3.1.-" evidence="7"/>
<dbReference type="Proteomes" id="UP000838100">
    <property type="component" value="Unassembled WGS sequence"/>
</dbReference>
<evidence type="ECO:0000256" key="1">
    <source>
        <dbReference type="ARBA" id="ARBA00010982"/>
    </source>
</evidence>
<evidence type="ECO:0000256" key="3">
    <source>
        <dbReference type="ARBA" id="ARBA00023315"/>
    </source>
</evidence>
<evidence type="ECO:0000256" key="4">
    <source>
        <dbReference type="RuleBase" id="RU003557"/>
    </source>
</evidence>
<dbReference type="InterPro" id="IPR020616">
    <property type="entry name" value="Thiolase_N"/>
</dbReference>
<evidence type="ECO:0000259" key="5">
    <source>
        <dbReference type="Pfam" id="PF00108"/>
    </source>
</evidence>
<gene>
    <name evidence="7" type="primary">fadA_5</name>
    <name evidence="7" type="ORF">SIN8267_01200</name>
</gene>
<sequence>MPKAMIVDAVRIPRAVSSSDGAYAHLSPVDLLAPLYQALEQRNGFDSAEVEDVLLGCATQTGAQGANLGKISSLYAGWSNSVSGTTVNRFCCSGLDAINLAASKIIAGMESLVVAGGVEQLSRVPMFADKGAWYSEPKVMRATRFIHMGVAADVIASQQNYSREQLDQLSLQSQQRAEHARQQGYFSPSVIPVLDSHGRAIITDDNAIRPKTTVESLGSLPASFSDFIEPSKALVKDVYPYAPLQALHSAGNSPALVDGASLVLLASEQRCQQLGLTPRASVRHFANASDEPVKMLTGHLRATEKLLRACELGADDIDLWEVNESFAASVLNYQQHFAIDGQKLNVNGSAIALGHPLGATGGNLLATLLDELERRDLKRGVIAICGGAGVGVATLIERL</sequence>
<dbReference type="NCBIfam" id="TIGR01930">
    <property type="entry name" value="AcCoA-C-Actrans"/>
    <property type="match status" value="1"/>
</dbReference>
<dbReference type="PROSITE" id="PS00099">
    <property type="entry name" value="THIOLASE_3"/>
    <property type="match status" value="1"/>
</dbReference>
<proteinExistence type="inferred from homology"/>
<keyword evidence="8" id="KW-1185">Reference proteome</keyword>
<protein>
    <submittedName>
        <fullName evidence="7">Acyltransferase</fullName>
        <ecNumber evidence="7">2.3.1.-</ecNumber>
    </submittedName>
</protein>
<comment type="caution">
    <text evidence="7">The sequence shown here is derived from an EMBL/GenBank/DDBJ whole genome shotgun (WGS) entry which is preliminary data.</text>
</comment>
<dbReference type="SUPFAM" id="SSF53901">
    <property type="entry name" value="Thiolase-like"/>
    <property type="match status" value="2"/>
</dbReference>
<dbReference type="RefSeq" id="WP_237443756.1">
    <property type="nucleotide sequence ID" value="NZ_CAKLPX010000001.1"/>
</dbReference>
<dbReference type="CDD" id="cd00751">
    <property type="entry name" value="thiolase"/>
    <property type="match status" value="1"/>
</dbReference>
<dbReference type="InterPro" id="IPR020610">
    <property type="entry name" value="Thiolase_AS"/>
</dbReference>
<dbReference type="Pfam" id="PF02803">
    <property type="entry name" value="Thiolase_C"/>
    <property type="match status" value="1"/>
</dbReference>
<feature type="domain" description="Thiolase C-terminal" evidence="6">
    <location>
        <begin position="277"/>
        <end position="398"/>
    </location>
</feature>
<organism evidence="7 8">
    <name type="scientific">Sinobacterium norvegicum</name>
    <dbReference type="NCBI Taxonomy" id="1641715"/>
    <lineage>
        <taxon>Bacteria</taxon>
        <taxon>Pseudomonadati</taxon>
        <taxon>Pseudomonadota</taxon>
        <taxon>Gammaproteobacteria</taxon>
        <taxon>Cellvibrionales</taxon>
        <taxon>Spongiibacteraceae</taxon>
        <taxon>Sinobacterium</taxon>
    </lineage>
</organism>
<dbReference type="PANTHER" id="PTHR43365">
    <property type="entry name" value="BLR7806 PROTEIN"/>
    <property type="match status" value="1"/>
</dbReference>
<keyword evidence="3 4" id="KW-0012">Acyltransferase</keyword>
<dbReference type="InterPro" id="IPR016039">
    <property type="entry name" value="Thiolase-like"/>
</dbReference>
<dbReference type="InterPro" id="IPR020617">
    <property type="entry name" value="Thiolase_C"/>
</dbReference>
<feature type="domain" description="Thiolase N-terminal" evidence="5">
    <location>
        <begin position="5"/>
        <end position="225"/>
    </location>
</feature>
<dbReference type="InterPro" id="IPR002155">
    <property type="entry name" value="Thiolase"/>
</dbReference>
<dbReference type="EMBL" id="CAKLPX010000001">
    <property type="protein sequence ID" value="CAH0991099.1"/>
    <property type="molecule type" value="Genomic_DNA"/>
</dbReference>
<accession>A0ABM9AD27</accession>
<reference evidence="7" key="1">
    <citation type="submission" date="2021-12" db="EMBL/GenBank/DDBJ databases">
        <authorList>
            <person name="Rodrigo-Torres L."/>
            <person name="Arahal R. D."/>
            <person name="Lucena T."/>
        </authorList>
    </citation>
    <scope>NUCLEOTIDE SEQUENCE</scope>
    <source>
        <strain evidence="7">CECT 8267</strain>
    </source>
</reference>
<dbReference type="PIRSF" id="PIRSF000429">
    <property type="entry name" value="Ac-CoA_Ac_transf"/>
    <property type="match status" value="1"/>
</dbReference>
<dbReference type="PANTHER" id="PTHR43365:SF1">
    <property type="entry name" value="ACETYL-COA C-ACYLTRANSFERASE"/>
    <property type="match status" value="1"/>
</dbReference>
<name>A0ABM9AD27_9GAMM</name>
<dbReference type="GO" id="GO:0016746">
    <property type="term" value="F:acyltransferase activity"/>
    <property type="evidence" value="ECO:0007669"/>
    <property type="project" value="UniProtKB-KW"/>
</dbReference>
<keyword evidence="2 4" id="KW-0808">Transferase</keyword>
<dbReference type="Gene3D" id="3.40.47.10">
    <property type="match status" value="2"/>
</dbReference>
<evidence type="ECO:0000313" key="7">
    <source>
        <dbReference type="EMBL" id="CAH0991099.1"/>
    </source>
</evidence>
<comment type="similarity">
    <text evidence="1 4">Belongs to the thiolase-like superfamily. Thiolase family.</text>
</comment>
<evidence type="ECO:0000259" key="6">
    <source>
        <dbReference type="Pfam" id="PF02803"/>
    </source>
</evidence>
<evidence type="ECO:0000313" key="8">
    <source>
        <dbReference type="Proteomes" id="UP000838100"/>
    </source>
</evidence>